<proteinExistence type="predicted"/>
<accession>A0ACC2PC33</accession>
<organism evidence="1 2">
    <name type="scientific">Eretmocerus hayati</name>
    <dbReference type="NCBI Taxonomy" id="131215"/>
    <lineage>
        <taxon>Eukaryota</taxon>
        <taxon>Metazoa</taxon>
        <taxon>Ecdysozoa</taxon>
        <taxon>Arthropoda</taxon>
        <taxon>Hexapoda</taxon>
        <taxon>Insecta</taxon>
        <taxon>Pterygota</taxon>
        <taxon>Neoptera</taxon>
        <taxon>Endopterygota</taxon>
        <taxon>Hymenoptera</taxon>
        <taxon>Apocrita</taxon>
        <taxon>Proctotrupomorpha</taxon>
        <taxon>Chalcidoidea</taxon>
        <taxon>Aphelinidae</taxon>
        <taxon>Aphelininae</taxon>
        <taxon>Eretmocerus</taxon>
    </lineage>
</organism>
<gene>
    <name evidence="1" type="ORF">QAD02_016795</name>
</gene>
<comment type="caution">
    <text evidence="1">The sequence shown here is derived from an EMBL/GenBank/DDBJ whole genome shotgun (WGS) entry which is preliminary data.</text>
</comment>
<name>A0ACC2PC33_9HYME</name>
<protein>
    <submittedName>
        <fullName evidence="1">Uncharacterized protein</fullName>
    </submittedName>
</protein>
<dbReference type="EMBL" id="CM056742">
    <property type="protein sequence ID" value="KAJ8681008.1"/>
    <property type="molecule type" value="Genomic_DNA"/>
</dbReference>
<dbReference type="Proteomes" id="UP001239111">
    <property type="component" value="Chromosome 2"/>
</dbReference>
<keyword evidence="2" id="KW-1185">Reference proteome</keyword>
<evidence type="ECO:0000313" key="2">
    <source>
        <dbReference type="Proteomes" id="UP001239111"/>
    </source>
</evidence>
<reference evidence="1" key="1">
    <citation type="submission" date="2023-04" db="EMBL/GenBank/DDBJ databases">
        <title>A chromosome-level genome assembly of the parasitoid wasp Eretmocerus hayati.</title>
        <authorList>
            <person name="Zhong Y."/>
            <person name="Liu S."/>
            <person name="Liu Y."/>
        </authorList>
    </citation>
    <scope>NUCLEOTIDE SEQUENCE</scope>
    <source>
        <strain evidence="1">ZJU_SS_LIU_2023</strain>
    </source>
</reference>
<evidence type="ECO:0000313" key="1">
    <source>
        <dbReference type="EMBL" id="KAJ8681008.1"/>
    </source>
</evidence>
<sequence>MLGLFALILAVAAEPQMSVMTAVRAAMESAMGSGNQSSVQSTIMPKEGAMMGPWAPNLISMEQIARPVQMPPILQQQQPQQQQQQQQQPVQQPQLPQQSQSGNTYPAYYLPPSQSPPHVPPDTNFYPPPVNNYGSPPTTEFRSEQYTFPIEPAIPYPLSQPPSVDPSLVPTARHFVIVSFIGLLLLFAVIQNSIAAAKRKDALVEILSNRRKRQLDETLTLFE</sequence>